<evidence type="ECO:0008006" key="3">
    <source>
        <dbReference type="Google" id="ProtNLM"/>
    </source>
</evidence>
<proteinExistence type="predicted"/>
<organism evidence="1 2">
    <name type="scientific">Bifidobacterium biavatii DSM 23969</name>
    <dbReference type="NCBI Taxonomy" id="1437608"/>
    <lineage>
        <taxon>Bacteria</taxon>
        <taxon>Bacillati</taxon>
        <taxon>Actinomycetota</taxon>
        <taxon>Actinomycetes</taxon>
        <taxon>Bifidobacteriales</taxon>
        <taxon>Bifidobacteriaceae</taxon>
        <taxon>Bifidobacterium</taxon>
    </lineage>
</organism>
<dbReference type="PANTHER" id="PTHR41913:SF1">
    <property type="entry name" value="DUF1684 DOMAIN-CONTAINING PROTEIN"/>
    <property type="match status" value="1"/>
</dbReference>
<dbReference type="PANTHER" id="PTHR41913">
    <property type="entry name" value="DUF1684 DOMAIN-CONTAINING PROTEIN"/>
    <property type="match status" value="1"/>
</dbReference>
<dbReference type="Proteomes" id="UP000029108">
    <property type="component" value="Unassembled WGS sequence"/>
</dbReference>
<protein>
    <recommendedName>
        <fullName evidence="3">DUF1684 domain-containing protein</fullName>
    </recommendedName>
</protein>
<evidence type="ECO:0000313" key="1">
    <source>
        <dbReference type="EMBL" id="KFI52278.1"/>
    </source>
</evidence>
<dbReference type="STRING" id="1437608.GCA_000771645_00544"/>
<sequence>MTSADNLTDQEFAEQFNAWHRKKDDAVNAPLGFLSIVSIDWLEDGVARTLDNFPGTWLVEGNKVTYTPQDGRIVKINLLKLSSPRVFVVPGDEDANLVKIDFGRLQAELIKRVGGLNKYAVRVRDPQSPLRQHFRGTPHYAPDRKWVVPASYEPYDHSYTATVGASMANLQHIEKVVGKLTVTIDGNDYPLTVFQANTHGQGLVIFRDATSGKETYGGGRILRFPISDPAKVTEIDFNRATHYFCAYTDFCTCEMPPLENTLPVAVTAGDKIPYERLEQRADSPQD</sequence>
<dbReference type="Pfam" id="PF07920">
    <property type="entry name" value="DUF1684"/>
    <property type="match status" value="1"/>
</dbReference>
<gene>
    <name evidence="1" type="ORF">BBIA_0576</name>
</gene>
<accession>A0A087A0H8</accession>
<reference evidence="1 2" key="1">
    <citation type="submission" date="2014-03" db="EMBL/GenBank/DDBJ databases">
        <title>Genomics of Bifidobacteria.</title>
        <authorList>
            <person name="Ventura M."/>
            <person name="Milani C."/>
            <person name="Lugli G.A."/>
        </authorList>
    </citation>
    <scope>NUCLEOTIDE SEQUENCE [LARGE SCALE GENOMIC DNA]</scope>
    <source>
        <strain evidence="1 2">DSM 23969</strain>
    </source>
</reference>
<keyword evidence="2" id="KW-1185">Reference proteome</keyword>
<dbReference type="eggNOG" id="COG3358">
    <property type="taxonomic scope" value="Bacteria"/>
</dbReference>
<dbReference type="AlphaFoldDB" id="A0A087A0H8"/>
<dbReference type="EMBL" id="JGYN01000006">
    <property type="protein sequence ID" value="KFI52278.1"/>
    <property type="molecule type" value="Genomic_DNA"/>
</dbReference>
<dbReference type="OrthoDB" id="5493262at2"/>
<name>A0A087A0H8_9BIFI</name>
<evidence type="ECO:0000313" key="2">
    <source>
        <dbReference type="Proteomes" id="UP000029108"/>
    </source>
</evidence>
<comment type="caution">
    <text evidence="1">The sequence shown here is derived from an EMBL/GenBank/DDBJ whole genome shotgun (WGS) entry which is preliminary data.</text>
</comment>
<dbReference type="InterPro" id="IPR012467">
    <property type="entry name" value="DUF1684"/>
</dbReference>
<dbReference type="RefSeq" id="WP_051923715.1">
    <property type="nucleotide sequence ID" value="NZ_JDUU01000013.1"/>
</dbReference>